<keyword evidence="6 7" id="KW-0472">Membrane</keyword>
<dbReference type="PRINTS" id="PR00953">
    <property type="entry name" value="TYPE3IMRPROT"/>
</dbReference>
<evidence type="ECO:0000313" key="9">
    <source>
        <dbReference type="Proteomes" id="UP000298685"/>
    </source>
</evidence>
<proteinExistence type="inferred from homology"/>
<dbReference type="Pfam" id="PF01311">
    <property type="entry name" value="Bac_export_1"/>
    <property type="match status" value="1"/>
</dbReference>
<organism evidence="8 9">
    <name type="scientific">Buchnera aphidicola</name>
    <name type="common">Sarucallis kahawaluokalani</name>
    <dbReference type="NCBI Taxonomy" id="1241878"/>
    <lineage>
        <taxon>Bacteria</taxon>
        <taxon>Pseudomonadati</taxon>
        <taxon>Pseudomonadota</taxon>
        <taxon>Gammaproteobacteria</taxon>
        <taxon>Enterobacterales</taxon>
        <taxon>Erwiniaceae</taxon>
        <taxon>Buchnera</taxon>
    </lineage>
</organism>
<evidence type="ECO:0000256" key="4">
    <source>
        <dbReference type="ARBA" id="ARBA00022692"/>
    </source>
</evidence>
<keyword evidence="5 7" id="KW-1133">Transmembrane helix</keyword>
<reference evidence="8 9" key="1">
    <citation type="submission" date="2018-10" db="EMBL/GenBank/DDBJ databases">
        <title>Comparative functional genomics of the obligate endosymbiont Buchnera aphidicola.</title>
        <authorList>
            <person name="Chong R.A."/>
        </authorList>
    </citation>
    <scope>NUCLEOTIDE SEQUENCE [LARGE SCALE GENOMIC DNA]</scope>
    <source>
        <strain evidence="8 9">Ska</strain>
    </source>
</reference>
<dbReference type="RefSeq" id="WP_158350291.1">
    <property type="nucleotide sequence ID" value="NZ_CP032999.1"/>
</dbReference>
<feature type="transmembrane region" description="Helical" evidence="7">
    <location>
        <begin position="68"/>
        <end position="95"/>
    </location>
</feature>
<evidence type="ECO:0000256" key="3">
    <source>
        <dbReference type="ARBA" id="ARBA00022475"/>
    </source>
</evidence>
<feature type="transmembrane region" description="Helical" evidence="7">
    <location>
        <begin position="217"/>
        <end position="241"/>
    </location>
</feature>
<dbReference type="GO" id="GO:0006605">
    <property type="term" value="P:protein targeting"/>
    <property type="evidence" value="ECO:0007669"/>
    <property type="project" value="InterPro"/>
</dbReference>
<dbReference type="PANTHER" id="PTHR30065">
    <property type="entry name" value="FLAGELLAR BIOSYNTHETIC PROTEIN FLIR"/>
    <property type="match status" value="1"/>
</dbReference>
<evidence type="ECO:0000256" key="1">
    <source>
        <dbReference type="ARBA" id="ARBA00004651"/>
    </source>
</evidence>
<evidence type="ECO:0000256" key="5">
    <source>
        <dbReference type="ARBA" id="ARBA00022989"/>
    </source>
</evidence>
<comment type="subcellular location">
    <subcellularLocation>
        <location evidence="1">Cell membrane</location>
        <topology evidence="1">Multi-pass membrane protein</topology>
    </subcellularLocation>
</comment>
<protein>
    <recommendedName>
        <fullName evidence="10">Flagellar biosynthetic protein FliR</fullName>
    </recommendedName>
</protein>
<keyword evidence="3" id="KW-1003">Cell membrane</keyword>
<dbReference type="GO" id="GO:0005886">
    <property type="term" value="C:plasma membrane"/>
    <property type="evidence" value="ECO:0007669"/>
    <property type="project" value="UniProtKB-SubCell"/>
</dbReference>
<feature type="transmembrane region" description="Helical" evidence="7">
    <location>
        <begin position="182"/>
        <end position="205"/>
    </location>
</feature>
<evidence type="ECO:0000256" key="7">
    <source>
        <dbReference type="SAM" id="Phobius"/>
    </source>
</evidence>
<feature type="transmembrane region" description="Helical" evidence="7">
    <location>
        <begin position="116"/>
        <end position="137"/>
    </location>
</feature>
<dbReference type="Proteomes" id="UP000298685">
    <property type="component" value="Chromosome"/>
</dbReference>
<accession>A0A4D6YCF4</accession>
<gene>
    <name evidence="8" type="ORF">D9V78_00295</name>
</gene>
<comment type="similarity">
    <text evidence="2">Belongs to the FliR/MopE/SpaR family.</text>
</comment>
<dbReference type="OrthoDB" id="6553907at2"/>
<evidence type="ECO:0008006" key="10">
    <source>
        <dbReference type="Google" id="ProtNLM"/>
    </source>
</evidence>
<evidence type="ECO:0000256" key="2">
    <source>
        <dbReference type="ARBA" id="ARBA00009772"/>
    </source>
</evidence>
<feature type="transmembrane region" description="Helical" evidence="7">
    <location>
        <begin position="143"/>
        <end position="170"/>
    </location>
</feature>
<dbReference type="PANTHER" id="PTHR30065:SF1">
    <property type="entry name" value="SURFACE PRESENTATION OF ANTIGENS PROTEIN SPAR"/>
    <property type="match status" value="1"/>
</dbReference>
<evidence type="ECO:0000313" key="8">
    <source>
        <dbReference type="EMBL" id="QCI25863.1"/>
    </source>
</evidence>
<evidence type="ECO:0000256" key="6">
    <source>
        <dbReference type="ARBA" id="ARBA00023136"/>
    </source>
</evidence>
<name>A0A4D6YCF4_9GAMM</name>
<feature type="transmembrane region" description="Helical" evidence="7">
    <location>
        <begin position="37"/>
        <end position="56"/>
    </location>
</feature>
<dbReference type="EMBL" id="CP032999">
    <property type="protein sequence ID" value="QCI25863.1"/>
    <property type="molecule type" value="Genomic_DNA"/>
</dbReference>
<sequence>MDNNYLFLICSKFIFIFVRVLLIIYMVPMITDVLVDYWLKFFLSVLLSILVFSITPCAENTLFSHDSVIFLLKQVCIGWFLGIIIQSIFLFITYAGEILCVQIGLYNTNDCFSNSFSNVSIITKIFNCFLLLLFLSYDGHLWILYFIIKSFNIFPLFSNTFNVNMFLVVFKILHISFVNGITLIFPIIILLFLINILVGIMFRLSPYISRYLTGLSLFYFATIFFLFFFNTIFFSVLIFLLKKILHLMVIIFS</sequence>
<dbReference type="AlphaFoldDB" id="A0A4D6YCF4"/>
<dbReference type="InterPro" id="IPR002010">
    <property type="entry name" value="T3SS_IM_R"/>
</dbReference>
<feature type="transmembrane region" description="Helical" evidence="7">
    <location>
        <begin position="6"/>
        <end position="25"/>
    </location>
</feature>
<keyword evidence="4 7" id="KW-0812">Transmembrane</keyword>